<dbReference type="Proteomes" id="UP000306740">
    <property type="component" value="Unassembled WGS sequence"/>
</dbReference>
<reference evidence="1 2" key="1">
    <citation type="submission" date="2019-05" db="EMBL/GenBank/DDBJ databases">
        <title>Mumia sp. nov., isolated from the intestinal contents of plateau pika (Ochotona curzoniae) in the Qinghai-Tibet plateau of China.</title>
        <authorList>
            <person name="Tian Z."/>
        </authorList>
    </citation>
    <scope>NUCLEOTIDE SEQUENCE [LARGE SCALE GENOMIC DNA]</scope>
    <source>
        <strain evidence="2">527</strain>
    </source>
</reference>
<evidence type="ECO:0000313" key="1">
    <source>
        <dbReference type="EMBL" id="TNC35411.1"/>
    </source>
</evidence>
<sequence length="201" mass="21740">MYVMTLDQRDSRRGRDAVPELLEALADLVEPVRPFERTAGDEVQGLLDSPEDVVKIVVHALRDGRWWIGVGVGEVEGPLPETTRAGRGPAYVRARTAVERAKAEPQPLAVRAEEAEAADDAETALWLLASLLGRRTDAGWEAVDAMEAADVTQRDAAAALGISAQAMSRRLAVAGWTEERRGRTLAAHLLAASDPEQKASR</sequence>
<proteinExistence type="predicted"/>
<dbReference type="EMBL" id="VDFR01000147">
    <property type="protein sequence ID" value="TNC35411.1"/>
    <property type="molecule type" value="Genomic_DNA"/>
</dbReference>
<gene>
    <name evidence="1" type="ORF">FHE65_27040</name>
</gene>
<evidence type="ECO:0000313" key="2">
    <source>
        <dbReference type="Proteomes" id="UP000306740"/>
    </source>
</evidence>
<dbReference type="OrthoDB" id="5184241at2"/>
<accession>A0A5C4MEM0</accession>
<dbReference type="RefSeq" id="WP_139085038.1">
    <property type="nucleotide sequence ID" value="NZ_VDFR01000147.1"/>
</dbReference>
<evidence type="ECO:0008006" key="3">
    <source>
        <dbReference type="Google" id="ProtNLM"/>
    </source>
</evidence>
<dbReference type="AlphaFoldDB" id="A0A5C4MEM0"/>
<name>A0A5C4MEM0_9ACTN</name>
<protein>
    <recommendedName>
        <fullName evidence="3">DNA-binding protein</fullName>
    </recommendedName>
</protein>
<organism evidence="1 2">
    <name type="scientific">Mumia zhuanghuii</name>
    <dbReference type="NCBI Taxonomy" id="2585211"/>
    <lineage>
        <taxon>Bacteria</taxon>
        <taxon>Bacillati</taxon>
        <taxon>Actinomycetota</taxon>
        <taxon>Actinomycetes</taxon>
        <taxon>Propionibacteriales</taxon>
        <taxon>Nocardioidaceae</taxon>
        <taxon>Mumia</taxon>
    </lineage>
</organism>
<comment type="caution">
    <text evidence="1">The sequence shown here is derived from an EMBL/GenBank/DDBJ whole genome shotgun (WGS) entry which is preliminary data.</text>
</comment>